<keyword evidence="3" id="KW-1185">Reference proteome</keyword>
<keyword evidence="2" id="KW-0808">Transferase</keyword>
<dbReference type="SUPFAM" id="SSF53335">
    <property type="entry name" value="S-adenosyl-L-methionine-dependent methyltransferases"/>
    <property type="match status" value="1"/>
</dbReference>
<dbReference type="OrthoDB" id="2529130at2"/>
<dbReference type="InterPro" id="IPR052514">
    <property type="entry name" value="SAM-dependent_MTase"/>
</dbReference>
<evidence type="ECO:0000313" key="3">
    <source>
        <dbReference type="Proteomes" id="UP000295367"/>
    </source>
</evidence>
<dbReference type="GO" id="GO:0008168">
    <property type="term" value="F:methyltransferase activity"/>
    <property type="evidence" value="ECO:0007669"/>
    <property type="project" value="UniProtKB-KW"/>
</dbReference>
<evidence type="ECO:0000259" key="1">
    <source>
        <dbReference type="Pfam" id="PF05050"/>
    </source>
</evidence>
<reference evidence="2 3" key="1">
    <citation type="submission" date="2019-03" db="EMBL/GenBank/DDBJ databases">
        <title>Genomic Encyclopedia of Type Strains, Phase IV (KMG-IV): sequencing the most valuable type-strain genomes for metagenomic binning, comparative biology and taxonomic classification.</title>
        <authorList>
            <person name="Goeker M."/>
        </authorList>
    </citation>
    <scope>NUCLEOTIDE SEQUENCE [LARGE SCALE GENOMIC DNA]</scope>
    <source>
        <strain evidence="2 3">DSM 100309</strain>
    </source>
</reference>
<dbReference type="GO" id="GO:0032259">
    <property type="term" value="P:methylation"/>
    <property type="evidence" value="ECO:0007669"/>
    <property type="project" value="UniProtKB-KW"/>
</dbReference>
<dbReference type="PANTHER" id="PTHR34203">
    <property type="entry name" value="METHYLTRANSFERASE, FKBM FAMILY PROTEIN"/>
    <property type="match status" value="1"/>
</dbReference>
<name>A0A4R3Y8E2_9PROT</name>
<dbReference type="InterPro" id="IPR006342">
    <property type="entry name" value="FkbM_mtfrase"/>
</dbReference>
<keyword evidence="2" id="KW-0489">Methyltransferase</keyword>
<feature type="domain" description="Methyltransferase FkbM" evidence="1">
    <location>
        <begin position="97"/>
        <end position="258"/>
    </location>
</feature>
<dbReference type="Pfam" id="PF05050">
    <property type="entry name" value="Methyltransf_21"/>
    <property type="match status" value="1"/>
</dbReference>
<evidence type="ECO:0000313" key="2">
    <source>
        <dbReference type="EMBL" id="TCV88136.1"/>
    </source>
</evidence>
<dbReference type="NCBIfam" id="TIGR01444">
    <property type="entry name" value="fkbM_fam"/>
    <property type="match status" value="1"/>
</dbReference>
<organism evidence="2 3">
    <name type="scientific">Sulfurirhabdus autotrophica</name>
    <dbReference type="NCBI Taxonomy" id="1706046"/>
    <lineage>
        <taxon>Bacteria</taxon>
        <taxon>Pseudomonadati</taxon>
        <taxon>Pseudomonadota</taxon>
        <taxon>Betaproteobacteria</taxon>
        <taxon>Nitrosomonadales</taxon>
        <taxon>Sulfuricellaceae</taxon>
        <taxon>Sulfurirhabdus</taxon>
    </lineage>
</organism>
<dbReference type="Proteomes" id="UP000295367">
    <property type="component" value="Unassembled WGS sequence"/>
</dbReference>
<proteinExistence type="predicted"/>
<protein>
    <submittedName>
        <fullName evidence="2">FkbM family methyltransferase</fullName>
    </submittedName>
</protein>
<dbReference type="InterPro" id="IPR029063">
    <property type="entry name" value="SAM-dependent_MTases_sf"/>
</dbReference>
<dbReference type="AlphaFoldDB" id="A0A4R3Y8E2"/>
<dbReference type="PANTHER" id="PTHR34203:SF15">
    <property type="entry name" value="SLL1173 PROTEIN"/>
    <property type="match status" value="1"/>
</dbReference>
<sequence>MWEESPMKTLVFRIISAYLRHTPFEKGRWSLMVISKKLVKDTRLSNPEVSITTRAGFPMHVNINDYVGRELYIWGEYETGVSRTLRRILAEGDGFVDIGANIGYYTVMASKYVGPSGKVIAFEPATVTRERLKANIQLASAENVEIFDFALSDDEGEAEFFLGPEDNSGMASLRFQGSGINKAKVMLRKFDNLNINMPNVRMIKLDVEGVELKVLYGMRKFLESYKPHIIVEITESFLSQFRHTPAELISFLEDLGYVKKYEITDNGLIPLGKKLPRQFNGFFTTNAKSLGNWALKP</sequence>
<gene>
    <name evidence="2" type="ORF">EDC63_10493</name>
</gene>
<comment type="caution">
    <text evidence="2">The sequence shown here is derived from an EMBL/GenBank/DDBJ whole genome shotgun (WGS) entry which is preliminary data.</text>
</comment>
<dbReference type="EMBL" id="SMCO01000004">
    <property type="protein sequence ID" value="TCV88136.1"/>
    <property type="molecule type" value="Genomic_DNA"/>
</dbReference>
<dbReference type="Gene3D" id="3.40.50.150">
    <property type="entry name" value="Vaccinia Virus protein VP39"/>
    <property type="match status" value="1"/>
</dbReference>
<accession>A0A4R3Y8E2</accession>